<dbReference type="EMBL" id="JAYMYQ010000008">
    <property type="protein sequence ID" value="KAK7314906.1"/>
    <property type="molecule type" value="Genomic_DNA"/>
</dbReference>
<dbReference type="PROSITE" id="PS51903">
    <property type="entry name" value="CLP_R"/>
    <property type="match status" value="1"/>
</dbReference>
<evidence type="ECO:0000313" key="4">
    <source>
        <dbReference type="Proteomes" id="UP001367508"/>
    </source>
</evidence>
<dbReference type="Gene3D" id="1.10.1780.10">
    <property type="entry name" value="Clp, N-terminal domain"/>
    <property type="match status" value="1"/>
</dbReference>
<evidence type="ECO:0000256" key="1">
    <source>
        <dbReference type="PROSITE-ProRule" id="PRU01251"/>
    </source>
</evidence>
<dbReference type="AlphaFoldDB" id="A0AAN9KEC7"/>
<feature type="domain" description="Clp R" evidence="2">
    <location>
        <begin position="147"/>
        <end position="298"/>
    </location>
</feature>
<proteinExistence type="predicted"/>
<keyword evidence="4" id="KW-1185">Reference proteome</keyword>
<comment type="caution">
    <text evidence="3">The sequence shown here is derived from an EMBL/GenBank/DDBJ whole genome shotgun (WGS) entry which is preliminary data.</text>
</comment>
<gene>
    <name evidence="3" type="ORF">VNO77_33436</name>
</gene>
<evidence type="ECO:0000313" key="3">
    <source>
        <dbReference type="EMBL" id="KAK7314906.1"/>
    </source>
</evidence>
<dbReference type="Proteomes" id="UP001367508">
    <property type="component" value="Unassembled WGS sequence"/>
</dbReference>
<dbReference type="InterPro" id="IPR004176">
    <property type="entry name" value="Clp_R_N"/>
</dbReference>
<dbReference type="SUPFAM" id="SSF81923">
    <property type="entry name" value="Double Clp-N motif"/>
    <property type="match status" value="1"/>
</dbReference>
<reference evidence="3 4" key="1">
    <citation type="submission" date="2024-01" db="EMBL/GenBank/DDBJ databases">
        <title>The genomes of 5 underutilized Papilionoideae crops provide insights into root nodulation and disease resistanc.</title>
        <authorList>
            <person name="Jiang F."/>
        </authorList>
    </citation>
    <scope>NUCLEOTIDE SEQUENCE [LARGE SCALE GENOMIC DNA]</scope>
    <source>
        <strain evidence="3">LVBAO_FW01</strain>
        <tissue evidence="3">Leaves</tissue>
    </source>
</reference>
<dbReference type="PANTHER" id="PTHR47016">
    <property type="entry name" value="ATP-DEPENDENT CLP PROTEASE ATP-BINDING SUBUNIT CLPT1, CHLOROPLASTIC"/>
    <property type="match status" value="1"/>
</dbReference>
<accession>A0AAN9KEC7</accession>
<evidence type="ECO:0000259" key="2">
    <source>
        <dbReference type="PROSITE" id="PS51903"/>
    </source>
</evidence>
<dbReference type="InterPro" id="IPR036628">
    <property type="entry name" value="Clp_N_dom_sf"/>
</dbReference>
<sequence length="303" mass="33509">MEEKGHICTSDWASTLDFLSRRALWTDFLVDEAEDRQRRKGMLYSFTKTHPSKPHLHPLLISFPSMASIPTVSPSLPTISPHSSSYSSSNHHLYSTPTLPLTSLFRIRITLRRATSSIRSLPIKNCRAISNTESFGPPTPKPLPDAPEKTPKWSARALKAYAMAECETVKFLYPGTGTEMLLLGILVEGTSKTAKFLRANGITLFKVRDETIELLGRSEWSTCCPEHPPLTAQARKALDQAIEEKLKSGGGGEINVACLLLGIWSQENSAGHKILAALGFNNEKAKEVAKMIDEADFSFQRQA</sequence>
<keyword evidence="1" id="KW-0677">Repeat</keyword>
<protein>
    <recommendedName>
        <fullName evidence="2">Clp R domain-containing protein</fullName>
    </recommendedName>
</protein>
<name>A0AAN9KEC7_CANGL</name>
<dbReference type="Pfam" id="PF02861">
    <property type="entry name" value="Clp_N"/>
    <property type="match status" value="1"/>
</dbReference>
<organism evidence="3 4">
    <name type="scientific">Canavalia gladiata</name>
    <name type="common">Sword bean</name>
    <name type="synonym">Dolichos gladiatus</name>
    <dbReference type="NCBI Taxonomy" id="3824"/>
    <lineage>
        <taxon>Eukaryota</taxon>
        <taxon>Viridiplantae</taxon>
        <taxon>Streptophyta</taxon>
        <taxon>Embryophyta</taxon>
        <taxon>Tracheophyta</taxon>
        <taxon>Spermatophyta</taxon>
        <taxon>Magnoliopsida</taxon>
        <taxon>eudicotyledons</taxon>
        <taxon>Gunneridae</taxon>
        <taxon>Pentapetalae</taxon>
        <taxon>rosids</taxon>
        <taxon>fabids</taxon>
        <taxon>Fabales</taxon>
        <taxon>Fabaceae</taxon>
        <taxon>Papilionoideae</taxon>
        <taxon>50 kb inversion clade</taxon>
        <taxon>NPAAA clade</taxon>
        <taxon>indigoferoid/millettioid clade</taxon>
        <taxon>Phaseoleae</taxon>
        <taxon>Canavalia</taxon>
    </lineage>
</organism>
<dbReference type="InterPro" id="IPR044217">
    <property type="entry name" value="CLPT1/2"/>
</dbReference>
<dbReference type="PANTHER" id="PTHR47016:SF1">
    <property type="entry name" value="ATP-DEPENDENT CLP PROTEASE ATP-BINDING SUBUNIT CLPT1, CHLOROPLASTIC"/>
    <property type="match status" value="1"/>
</dbReference>